<gene>
    <name evidence="1" type="ORF">NP596_11455</name>
</gene>
<evidence type="ECO:0000313" key="1">
    <source>
        <dbReference type="EMBL" id="MCQ8129072.1"/>
    </source>
</evidence>
<sequence>MPTTAKEQMVEVINSQPMDATYDEIMRELAFQRMVNRGLEDSRQQRTISNEDMLQRISAWQH</sequence>
<protein>
    <submittedName>
        <fullName evidence="1">Uncharacterized protein</fullName>
    </submittedName>
</protein>
<accession>A0ABT1U5K4</accession>
<dbReference type="Proteomes" id="UP001524586">
    <property type="component" value="Unassembled WGS sequence"/>
</dbReference>
<dbReference type="RefSeq" id="WP_256615491.1">
    <property type="nucleotide sequence ID" value="NZ_JANIBK010000054.1"/>
</dbReference>
<reference evidence="1 2" key="1">
    <citation type="submission" date="2022-07" db="EMBL/GenBank/DDBJ databases">
        <title>Methylomonas rivi sp. nov., Methylomonas rosea sp. nov., Methylomonas aureus sp. nov. and Methylomonas subterranea sp. nov., four novel methanotrophs isolated from a freshwater creek and the deep terrestrial subsurface.</title>
        <authorList>
            <person name="Abin C."/>
            <person name="Sankaranarayanan K."/>
            <person name="Garner C."/>
            <person name="Sindelar R."/>
            <person name="Kotary K."/>
            <person name="Garner R."/>
            <person name="Barclay S."/>
            <person name="Lawson P."/>
            <person name="Krumholz L."/>
        </authorList>
    </citation>
    <scope>NUCLEOTIDE SEQUENCE [LARGE SCALE GENOMIC DNA]</scope>
    <source>
        <strain evidence="1 2">WSC-6</strain>
    </source>
</reference>
<comment type="caution">
    <text evidence="1">The sequence shown here is derived from an EMBL/GenBank/DDBJ whole genome shotgun (WGS) entry which is preliminary data.</text>
</comment>
<evidence type="ECO:0000313" key="2">
    <source>
        <dbReference type="Proteomes" id="UP001524586"/>
    </source>
</evidence>
<keyword evidence="2" id="KW-1185">Reference proteome</keyword>
<proteinExistence type="predicted"/>
<organism evidence="1 2">
    <name type="scientific">Methylomonas rivi</name>
    <dbReference type="NCBI Taxonomy" id="2952226"/>
    <lineage>
        <taxon>Bacteria</taxon>
        <taxon>Pseudomonadati</taxon>
        <taxon>Pseudomonadota</taxon>
        <taxon>Gammaproteobacteria</taxon>
        <taxon>Methylococcales</taxon>
        <taxon>Methylococcaceae</taxon>
        <taxon>Methylomonas</taxon>
    </lineage>
</organism>
<name>A0ABT1U5K4_9GAMM</name>
<dbReference type="EMBL" id="JANIBK010000054">
    <property type="protein sequence ID" value="MCQ8129072.1"/>
    <property type="molecule type" value="Genomic_DNA"/>
</dbReference>